<organism evidence="2 3">
    <name type="scientific">Haematococcus lacustris</name>
    <name type="common">Green alga</name>
    <name type="synonym">Haematococcus pluvialis</name>
    <dbReference type="NCBI Taxonomy" id="44745"/>
    <lineage>
        <taxon>Eukaryota</taxon>
        <taxon>Viridiplantae</taxon>
        <taxon>Chlorophyta</taxon>
        <taxon>core chlorophytes</taxon>
        <taxon>Chlorophyceae</taxon>
        <taxon>CS clade</taxon>
        <taxon>Chlamydomonadales</taxon>
        <taxon>Haematococcaceae</taxon>
        <taxon>Haematococcus</taxon>
    </lineage>
</organism>
<feature type="non-terminal residue" evidence="2">
    <location>
        <position position="1"/>
    </location>
</feature>
<evidence type="ECO:0000256" key="1">
    <source>
        <dbReference type="SAM" id="MobiDB-lite"/>
    </source>
</evidence>
<reference evidence="2 3" key="1">
    <citation type="submission" date="2020-02" db="EMBL/GenBank/DDBJ databases">
        <title>Draft genome sequence of Haematococcus lacustris strain NIES-144.</title>
        <authorList>
            <person name="Morimoto D."/>
            <person name="Nakagawa S."/>
            <person name="Yoshida T."/>
            <person name="Sawayama S."/>
        </authorList>
    </citation>
    <scope>NUCLEOTIDE SEQUENCE [LARGE SCALE GENOMIC DNA]</scope>
    <source>
        <strain evidence="2 3">NIES-144</strain>
    </source>
</reference>
<comment type="caution">
    <text evidence="2">The sequence shown here is derived from an EMBL/GenBank/DDBJ whole genome shotgun (WGS) entry which is preliminary data.</text>
</comment>
<dbReference type="Proteomes" id="UP000485058">
    <property type="component" value="Unassembled WGS sequence"/>
</dbReference>
<protein>
    <submittedName>
        <fullName evidence="2">Uncharacterized protein</fullName>
    </submittedName>
</protein>
<dbReference type="AlphaFoldDB" id="A0A699YV26"/>
<evidence type="ECO:0000313" key="2">
    <source>
        <dbReference type="EMBL" id="GFH10319.1"/>
    </source>
</evidence>
<accession>A0A699YV26</accession>
<proteinExistence type="predicted"/>
<gene>
    <name evidence="2" type="ORF">HaLaN_05610</name>
</gene>
<name>A0A699YV26_HAELA</name>
<evidence type="ECO:0000313" key="3">
    <source>
        <dbReference type="Proteomes" id="UP000485058"/>
    </source>
</evidence>
<feature type="region of interest" description="Disordered" evidence="1">
    <location>
        <begin position="1"/>
        <end position="28"/>
    </location>
</feature>
<keyword evidence="3" id="KW-1185">Reference proteome</keyword>
<dbReference type="EMBL" id="BLLF01000306">
    <property type="protein sequence ID" value="GFH10319.1"/>
    <property type="molecule type" value="Genomic_DNA"/>
</dbReference>
<sequence>MRYHTSSAHQLHPSGGSPHPGAPPYSTHQLLQLGRLLILHPPQLHTGCRRCRSGSCHSGRVTAAR</sequence>